<organism evidence="1 2">
    <name type="scientific">Pedobacter cryoconitis</name>
    <dbReference type="NCBI Taxonomy" id="188932"/>
    <lineage>
        <taxon>Bacteria</taxon>
        <taxon>Pseudomonadati</taxon>
        <taxon>Bacteroidota</taxon>
        <taxon>Sphingobacteriia</taxon>
        <taxon>Sphingobacteriales</taxon>
        <taxon>Sphingobacteriaceae</taxon>
        <taxon>Pedobacter</taxon>
    </lineage>
</organism>
<evidence type="ECO:0000313" key="2">
    <source>
        <dbReference type="Proteomes" id="UP000071561"/>
    </source>
</evidence>
<proteinExistence type="predicted"/>
<accession>A0A127VCI6</accession>
<dbReference type="PATRIC" id="fig|188932.3.peg.2122"/>
<dbReference type="EMBL" id="CP014504">
    <property type="protein sequence ID" value="AMP98930.1"/>
    <property type="molecule type" value="Genomic_DNA"/>
</dbReference>
<gene>
    <name evidence="1" type="ORF">AY601_2026</name>
</gene>
<dbReference type="RefSeq" id="WP_068400062.1">
    <property type="nucleotide sequence ID" value="NZ_CP014504.1"/>
</dbReference>
<dbReference type="AlphaFoldDB" id="A0A127VCI6"/>
<dbReference type="InterPro" id="IPR025460">
    <property type="entry name" value="DUF4280"/>
</dbReference>
<reference evidence="1 2" key="1">
    <citation type="submission" date="2016-03" db="EMBL/GenBank/DDBJ databases">
        <title>Complete genome sequence of Pedobacter cryoconitis PAMC 27485.</title>
        <authorList>
            <person name="Lee J."/>
            <person name="Kim O.-S."/>
        </authorList>
    </citation>
    <scope>NUCLEOTIDE SEQUENCE [LARGE SCALE GENOMIC DNA]</scope>
    <source>
        <strain evidence="1 2">PAMC 27485</strain>
    </source>
</reference>
<protein>
    <submittedName>
        <fullName evidence="1">Chitinase</fullName>
    </submittedName>
</protein>
<dbReference type="KEGG" id="pcm:AY601_2026"/>
<evidence type="ECO:0000313" key="1">
    <source>
        <dbReference type="EMBL" id="AMP98930.1"/>
    </source>
</evidence>
<keyword evidence="2" id="KW-1185">Reference proteome</keyword>
<name>A0A127VCI6_9SPHI</name>
<sequence length="112" mass="12167">MAQKITEGALVQCDKEVKPSKLKVSSQDFCHAEDKLIATEEDKQAEVNVPNFGICAVTRSKCVPSIIKWGNPTSKDEINGFKILTEASTCQCAVGGKIVVQHKGHNEKHDAS</sequence>
<dbReference type="Proteomes" id="UP000071561">
    <property type="component" value="Chromosome"/>
</dbReference>
<dbReference type="OrthoDB" id="619618at2"/>
<dbReference type="Pfam" id="PF14107">
    <property type="entry name" value="DUF4280"/>
    <property type="match status" value="1"/>
</dbReference>